<sequence length="72" mass="8130">MVILYGTSACHLCEEAEALLLDLGAAYRKVDISETDELFQRYGVRIPVVQRADGEELGWPFDAVRLAWFVGR</sequence>
<dbReference type="Proteomes" id="UP000298050">
    <property type="component" value="Unassembled WGS sequence"/>
</dbReference>
<proteinExistence type="predicted"/>
<reference evidence="1 2" key="1">
    <citation type="submission" date="2019-04" db="EMBL/GenBank/DDBJ databases">
        <title>Taxonomy of novel Haliea sp. from mangrove soil of West Coast of India.</title>
        <authorList>
            <person name="Verma A."/>
            <person name="Kumar P."/>
            <person name="Krishnamurthi S."/>
        </authorList>
    </citation>
    <scope>NUCLEOTIDE SEQUENCE [LARGE SCALE GENOMIC DNA]</scope>
    <source>
        <strain evidence="1 2">SAOS-164</strain>
    </source>
</reference>
<keyword evidence="2" id="KW-1185">Reference proteome</keyword>
<dbReference type="Pfam" id="PF05768">
    <property type="entry name" value="Glrx-like"/>
    <property type="match status" value="1"/>
</dbReference>
<dbReference type="EMBL" id="SRLE01000007">
    <property type="protein sequence ID" value="TGD73578.1"/>
    <property type="molecule type" value="Genomic_DNA"/>
</dbReference>
<dbReference type="OrthoDB" id="8537427at2"/>
<dbReference type="SUPFAM" id="SSF52833">
    <property type="entry name" value="Thioredoxin-like"/>
    <property type="match status" value="1"/>
</dbReference>
<dbReference type="InterPro" id="IPR008554">
    <property type="entry name" value="Glutaredoxin-like"/>
</dbReference>
<evidence type="ECO:0000313" key="1">
    <source>
        <dbReference type="EMBL" id="TGD73578.1"/>
    </source>
</evidence>
<protein>
    <submittedName>
        <fullName evidence="1">Glutaredoxin family protein</fullName>
    </submittedName>
</protein>
<organism evidence="1 2">
    <name type="scientific">Mangrovimicrobium sediminis</name>
    <dbReference type="NCBI Taxonomy" id="2562682"/>
    <lineage>
        <taxon>Bacteria</taxon>
        <taxon>Pseudomonadati</taxon>
        <taxon>Pseudomonadota</taxon>
        <taxon>Gammaproteobacteria</taxon>
        <taxon>Cellvibrionales</taxon>
        <taxon>Halieaceae</taxon>
        <taxon>Mangrovimicrobium</taxon>
    </lineage>
</organism>
<comment type="caution">
    <text evidence="1">The sequence shown here is derived from an EMBL/GenBank/DDBJ whole genome shotgun (WGS) entry which is preliminary data.</text>
</comment>
<dbReference type="RefSeq" id="WP_135443871.1">
    <property type="nucleotide sequence ID" value="NZ_SRLE01000007.1"/>
</dbReference>
<gene>
    <name evidence="1" type="ORF">E4634_11170</name>
</gene>
<name>A0A4Z0M2I3_9GAMM</name>
<evidence type="ECO:0000313" key="2">
    <source>
        <dbReference type="Proteomes" id="UP000298050"/>
    </source>
</evidence>
<dbReference type="Gene3D" id="3.40.30.10">
    <property type="entry name" value="Glutaredoxin"/>
    <property type="match status" value="1"/>
</dbReference>
<dbReference type="AlphaFoldDB" id="A0A4Z0M2I3"/>
<dbReference type="InterPro" id="IPR036249">
    <property type="entry name" value="Thioredoxin-like_sf"/>
</dbReference>
<accession>A0A4Z0M2I3</accession>